<dbReference type="EMBL" id="LORN02000007">
    <property type="protein sequence ID" value="PNN29623.1"/>
    <property type="molecule type" value="Genomic_DNA"/>
</dbReference>
<name>A0A2K0AX62_STAHA</name>
<evidence type="ECO:0000313" key="2">
    <source>
        <dbReference type="Proteomes" id="UP000053523"/>
    </source>
</evidence>
<evidence type="ECO:0000313" key="1">
    <source>
        <dbReference type="EMBL" id="PNN29623.1"/>
    </source>
</evidence>
<accession>A0A2K0AX62</accession>
<proteinExistence type="predicted"/>
<dbReference type="Proteomes" id="UP000053523">
    <property type="component" value="Unassembled WGS sequence"/>
</dbReference>
<gene>
    <name evidence="1" type="ORF">AL503_002250</name>
</gene>
<comment type="caution">
    <text evidence="1">The sequence shown here is derived from an EMBL/GenBank/DDBJ whole genome shotgun (WGS) entry which is preliminary data.</text>
</comment>
<organism evidence="1 2">
    <name type="scientific">Staphylococcus haemolyticus</name>
    <dbReference type="NCBI Taxonomy" id="1283"/>
    <lineage>
        <taxon>Bacteria</taxon>
        <taxon>Bacillati</taxon>
        <taxon>Bacillota</taxon>
        <taxon>Bacilli</taxon>
        <taxon>Bacillales</taxon>
        <taxon>Staphylococcaceae</taxon>
        <taxon>Staphylococcus</taxon>
    </lineage>
</organism>
<sequence>MLNNSCNLRGILFEFLSYEYGINYTFEELLESFLEDINQNIFPVAESNFGDNIDFYGRTVLNIADLTLENEVVNCVTNKGLVIQHSFKNIEDLKEYLYKSSFDELLLLDLDEEILEIITC</sequence>
<reference evidence="1 2" key="1">
    <citation type="submission" date="2017-12" db="EMBL/GenBank/DDBJ databases">
        <title>FDA dAtabase for Regulatory Grade micrObial Sequences (FDA-ARGOS): Supporting development and validation of Infectious Disease Dx tests.</title>
        <authorList>
            <person name="Hoffmann M."/>
            <person name="Allard M."/>
            <person name="Evans P."/>
            <person name="Brown E."/>
            <person name="Tallon L."/>
            <person name="Sadzewicz L."/>
            <person name="Sengamalay N."/>
            <person name="Ott S."/>
            <person name="Godinez A."/>
            <person name="Nagaraj S."/>
            <person name="Vavikolanu K."/>
            <person name="Aluvathingal J."/>
            <person name="Nadendla S."/>
            <person name="Sichtig H."/>
        </authorList>
    </citation>
    <scope>NUCLEOTIDE SEQUENCE [LARGE SCALE GENOMIC DNA]</scope>
    <source>
        <strain evidence="1 2">FDAARGOS_148</strain>
    </source>
</reference>
<dbReference type="AlphaFoldDB" id="A0A2K0AX62"/>
<protein>
    <submittedName>
        <fullName evidence="1">Uncharacterized protein</fullName>
    </submittedName>
</protein>